<evidence type="ECO:0000256" key="5">
    <source>
        <dbReference type="ARBA" id="ARBA00022989"/>
    </source>
</evidence>
<feature type="domain" description="EamA" evidence="9">
    <location>
        <begin position="3"/>
        <end position="135"/>
    </location>
</feature>
<feature type="transmembrane region" description="Helical" evidence="8">
    <location>
        <begin position="154"/>
        <end position="172"/>
    </location>
</feature>
<dbReference type="InterPro" id="IPR050638">
    <property type="entry name" value="AA-Vitamin_Transporters"/>
</dbReference>
<comment type="similarity">
    <text evidence="2">Belongs to the drug/metabolite transporter (DMT) superfamily. 10 TMS drug/metabolite exporter (DME) (TC 2.A.7.3) family.</text>
</comment>
<reference evidence="10 11" key="1">
    <citation type="submission" date="2018-09" db="EMBL/GenBank/DDBJ databases">
        <title>Draft genome sequence of Buttiauxella izardii CCUG 35510T.</title>
        <authorList>
            <person name="Salva-Serra F."/>
            <person name="Marathe N."/>
            <person name="Moore E."/>
            <person name="Stadler-Svensson L."/>
            <person name="Engstrom-Jakobsson H."/>
        </authorList>
    </citation>
    <scope>NUCLEOTIDE SEQUENCE [LARGE SCALE GENOMIC DNA]</scope>
    <source>
        <strain evidence="10 11">CCUG 35510</strain>
    </source>
</reference>
<feature type="domain" description="EamA" evidence="9">
    <location>
        <begin position="151"/>
        <end position="291"/>
    </location>
</feature>
<keyword evidence="5 8" id="KW-1133">Transmembrane helix</keyword>
<evidence type="ECO:0000256" key="2">
    <source>
        <dbReference type="ARBA" id="ARBA00009853"/>
    </source>
</evidence>
<gene>
    <name evidence="10" type="ORF">D6029_20820</name>
</gene>
<dbReference type="Pfam" id="PF00892">
    <property type="entry name" value="EamA"/>
    <property type="match status" value="2"/>
</dbReference>
<dbReference type="AlphaFoldDB" id="A0A3A5JLF3"/>
<dbReference type="Proteomes" id="UP000276295">
    <property type="component" value="Unassembled WGS sequence"/>
</dbReference>
<comment type="subcellular location">
    <subcellularLocation>
        <location evidence="1">Cell membrane</location>
        <topology evidence="1">Multi-pass membrane protein</topology>
    </subcellularLocation>
</comment>
<keyword evidence="11" id="KW-1185">Reference proteome</keyword>
<protein>
    <recommendedName>
        <fullName evidence="7">Threonine/homoserine exporter RhtA</fullName>
    </recommendedName>
</protein>
<feature type="transmembrane region" description="Helical" evidence="8">
    <location>
        <begin position="121"/>
        <end position="142"/>
    </location>
</feature>
<proteinExistence type="inferred from homology"/>
<evidence type="ECO:0000313" key="10">
    <source>
        <dbReference type="EMBL" id="RJT18096.1"/>
    </source>
</evidence>
<evidence type="ECO:0000256" key="8">
    <source>
        <dbReference type="SAM" id="Phobius"/>
    </source>
</evidence>
<comment type="caution">
    <text evidence="10">The sequence shown here is derived from an EMBL/GenBank/DDBJ whole genome shotgun (WGS) entry which is preliminary data.</text>
</comment>
<feature type="transmembrane region" description="Helical" evidence="8">
    <location>
        <begin position="249"/>
        <end position="268"/>
    </location>
</feature>
<dbReference type="SUPFAM" id="SSF103481">
    <property type="entry name" value="Multidrug resistance efflux transporter EmrE"/>
    <property type="match status" value="2"/>
</dbReference>
<feature type="transmembrane region" description="Helical" evidence="8">
    <location>
        <begin position="64"/>
        <end position="87"/>
    </location>
</feature>
<dbReference type="OrthoDB" id="4167046at2"/>
<feature type="transmembrane region" description="Helical" evidence="8">
    <location>
        <begin position="93"/>
        <end position="112"/>
    </location>
</feature>
<keyword evidence="4 8" id="KW-0812">Transmembrane</keyword>
<keyword evidence="6 8" id="KW-0472">Membrane</keyword>
<feature type="transmembrane region" description="Helical" evidence="8">
    <location>
        <begin position="274"/>
        <end position="293"/>
    </location>
</feature>
<dbReference type="GO" id="GO:0005886">
    <property type="term" value="C:plasma membrane"/>
    <property type="evidence" value="ECO:0007669"/>
    <property type="project" value="UniProtKB-SubCell"/>
</dbReference>
<evidence type="ECO:0000259" key="9">
    <source>
        <dbReference type="Pfam" id="PF00892"/>
    </source>
</evidence>
<dbReference type="RefSeq" id="WP_120066584.1">
    <property type="nucleotide sequence ID" value="NZ_QZWH01000060.1"/>
</dbReference>
<dbReference type="PANTHER" id="PTHR32322">
    <property type="entry name" value="INNER MEMBRANE TRANSPORTER"/>
    <property type="match status" value="1"/>
</dbReference>
<name>A0A3A5JLF3_9ENTR</name>
<evidence type="ECO:0000256" key="4">
    <source>
        <dbReference type="ARBA" id="ARBA00022692"/>
    </source>
</evidence>
<feature type="transmembrane region" description="Helical" evidence="8">
    <location>
        <begin position="214"/>
        <end position="237"/>
    </location>
</feature>
<dbReference type="InterPro" id="IPR037185">
    <property type="entry name" value="EmrE-like"/>
</dbReference>
<evidence type="ECO:0000256" key="1">
    <source>
        <dbReference type="ARBA" id="ARBA00004651"/>
    </source>
</evidence>
<keyword evidence="3" id="KW-1003">Cell membrane</keyword>
<dbReference type="InterPro" id="IPR000620">
    <property type="entry name" value="EamA_dom"/>
</dbReference>
<evidence type="ECO:0000256" key="7">
    <source>
        <dbReference type="ARBA" id="ARBA00040595"/>
    </source>
</evidence>
<organism evidence="10 11">
    <name type="scientific">Buttiauxella izardii</name>
    <dbReference type="NCBI Taxonomy" id="82991"/>
    <lineage>
        <taxon>Bacteria</taxon>
        <taxon>Pseudomonadati</taxon>
        <taxon>Pseudomonadota</taxon>
        <taxon>Gammaproteobacteria</taxon>
        <taxon>Enterobacterales</taxon>
        <taxon>Enterobacteriaceae</taxon>
        <taxon>Buttiauxella</taxon>
    </lineage>
</organism>
<dbReference type="EMBL" id="QZWH01000060">
    <property type="protein sequence ID" value="RJT18096.1"/>
    <property type="molecule type" value="Genomic_DNA"/>
</dbReference>
<evidence type="ECO:0000256" key="3">
    <source>
        <dbReference type="ARBA" id="ARBA00022475"/>
    </source>
</evidence>
<sequence length="315" mass="34324">MPYLLLSLAACFWGGNYVVGHVLVAQVDPIVLSEARWMLTALLLIGLYFRQIKAQWAAMVEAKYTVFFLALCGQVLFPVTLYVGLQYTSSLNAAIYLSTTPALVLLINKFIFKETISRRNIYGVVLSSLGVIYLVMQGDLLHLNTLKNLNRGDIWTMASAISWALYCAFLRLKPKQIGGNAFVAVSAAIGAIVLLPVLSLYAATHFGPPLKLSLDTGCMLGLAYLVIFPSWLSYLLWNKGIQAIGATRGEVYSHLIPLTGGVFSVLFLNVPLHGFHLISALLIALGIALCSMAPKKKHRCFAALVISKAACEAII</sequence>
<feature type="transmembrane region" description="Helical" evidence="8">
    <location>
        <begin position="36"/>
        <end position="52"/>
    </location>
</feature>
<dbReference type="PANTHER" id="PTHR32322:SF18">
    <property type="entry name" value="S-ADENOSYLMETHIONINE_S-ADENOSYLHOMOCYSTEINE TRANSPORTER"/>
    <property type="match status" value="1"/>
</dbReference>
<feature type="transmembrane region" description="Helical" evidence="8">
    <location>
        <begin position="181"/>
        <end position="202"/>
    </location>
</feature>
<evidence type="ECO:0000313" key="11">
    <source>
        <dbReference type="Proteomes" id="UP000276295"/>
    </source>
</evidence>
<evidence type="ECO:0000256" key="6">
    <source>
        <dbReference type="ARBA" id="ARBA00023136"/>
    </source>
</evidence>
<accession>A0A3A5JLF3</accession>